<feature type="chain" id="PRO_5001981162" description="Heat Labile Enterotoxin Type Iib" evidence="2">
    <location>
        <begin position="20"/>
        <end position="680"/>
    </location>
</feature>
<comment type="caution">
    <text evidence="3">The sequence shown here is derived from an EMBL/GenBank/DDBJ whole genome shotgun (WGS) entry which is preliminary data.</text>
</comment>
<sequence>MTILSILLHFLLWSLQSCALGVPTSHDPTLDLSPYPGVGTQESDLLLRKRQSSSNILIALYARGLNAEARKAAGIEAFHWGIHVTPEGALKSEKTTTLFHVINQEENIKLFQYEKRTINPFRQRVIFARVKVGTLPPTVSVDKLDELLSQVQAPSKLENPGDSCVTWAVCGIKKLQENGIIENFDTTGFADKVLEYGEQQTRALDDDEPEFEADEFDIANYDAKEGKIIRQESVPCKRAGEPCVNPNPKEKENNEPAVEKPEDGELIAVAKEKSKESFDGLLEEFNYGSVVKQDKLYGELNARLPEFSAPRVERIAGFASKLGEGALAIGGLVLYGKAVADVFSSEDASVLDKAAVVTSILPGIGCAVQLADDEQRGQVDVTHTALCFTEDALLVSGFWEIALVMQVGEEISNWIKAEDERSKFWDGDLLAQKGAEGWLQNVKRLINHLKGDEFFVNATSQFATYQILTLYQASQLTGDLHATAKTNPQGIEADIHAHVQPELKRQICSVISDSKQQLQTKLEAIALNHTIKLEREFKNQFLDEWLKAATTPKPIFGITLPDFESNTRLIHEQVEKARNTPLQLYEKEVKAAIREVVERLPTPAPCQCDQGKKGGKCEFGVCQSTEPEGHPLDAGGRIYTANVQSIEVAKRLRLTDSCQALFTKCQAGEAGRALFCTPGK</sequence>
<protein>
    <recommendedName>
        <fullName evidence="5">Heat Labile Enterotoxin Type Iib</fullName>
    </recommendedName>
</protein>
<evidence type="ECO:0000256" key="2">
    <source>
        <dbReference type="SAM" id="SignalP"/>
    </source>
</evidence>
<evidence type="ECO:0008006" key="5">
    <source>
        <dbReference type="Google" id="ProtNLM"/>
    </source>
</evidence>
<dbReference type="Gene3D" id="1.10.490.40">
    <property type="entry name" value="Diphtheria toxin, translocation domain"/>
    <property type="match status" value="1"/>
</dbReference>
<feature type="signal peptide" evidence="2">
    <location>
        <begin position="1"/>
        <end position="19"/>
    </location>
</feature>
<dbReference type="Pfam" id="PF21858">
    <property type="entry name" value="DUF6914"/>
    <property type="match status" value="1"/>
</dbReference>
<proteinExistence type="predicted"/>
<feature type="region of interest" description="Disordered" evidence="1">
    <location>
        <begin position="239"/>
        <end position="260"/>
    </location>
</feature>
<dbReference type="eggNOG" id="ENOG502T5EC">
    <property type="taxonomic scope" value="Eukaryota"/>
</dbReference>
<name>A0A0A1V8L4_9HYPO</name>
<dbReference type="HOGENOM" id="CLU_379503_0_0_1"/>
<evidence type="ECO:0000256" key="1">
    <source>
        <dbReference type="SAM" id="MobiDB-lite"/>
    </source>
</evidence>
<organism evidence="3 4">
    <name type="scientific">Metarhizium robertsii</name>
    <dbReference type="NCBI Taxonomy" id="568076"/>
    <lineage>
        <taxon>Eukaryota</taxon>
        <taxon>Fungi</taxon>
        <taxon>Dikarya</taxon>
        <taxon>Ascomycota</taxon>
        <taxon>Pezizomycotina</taxon>
        <taxon>Sordariomycetes</taxon>
        <taxon>Hypocreomycetidae</taxon>
        <taxon>Hypocreales</taxon>
        <taxon>Clavicipitaceae</taxon>
        <taxon>Metarhizium</taxon>
    </lineage>
</organism>
<dbReference type="Proteomes" id="UP000030151">
    <property type="component" value="Unassembled WGS sequence"/>
</dbReference>
<dbReference type="InterPro" id="IPR054208">
    <property type="entry name" value="DUF6914"/>
</dbReference>
<dbReference type="EMBL" id="JELW01000001">
    <property type="protein sequence ID" value="EXV06544.1"/>
    <property type="molecule type" value="Genomic_DNA"/>
</dbReference>
<evidence type="ECO:0000313" key="4">
    <source>
        <dbReference type="Proteomes" id="UP000030151"/>
    </source>
</evidence>
<gene>
    <name evidence="3" type="ORF">X797_001264</name>
</gene>
<keyword evidence="2" id="KW-0732">Signal</keyword>
<reference evidence="3 4" key="1">
    <citation type="submission" date="2014-02" db="EMBL/GenBank/DDBJ databases">
        <title>The genome sequence of the entomopathogenic fungus Metarhizium robertsii ARSEF 2575.</title>
        <authorList>
            <person name="Giuliano Garisto Donzelli B."/>
            <person name="Roe B.A."/>
            <person name="Macmil S.L."/>
            <person name="Krasnoff S.B."/>
            <person name="Gibson D.M."/>
        </authorList>
    </citation>
    <scope>NUCLEOTIDE SEQUENCE [LARGE SCALE GENOMIC DNA]</scope>
    <source>
        <strain evidence="3 4">ARSEF 2575</strain>
    </source>
</reference>
<accession>A0A0A1V8L4</accession>
<dbReference type="OrthoDB" id="4936804at2759"/>
<evidence type="ECO:0000313" key="3">
    <source>
        <dbReference type="EMBL" id="EXV06544.1"/>
    </source>
</evidence>
<dbReference type="AlphaFoldDB" id="A0A0A1V8L4"/>
<feature type="compositionally biased region" description="Basic and acidic residues" evidence="1">
    <location>
        <begin position="248"/>
        <end position="260"/>
    </location>
</feature>
<dbReference type="Pfam" id="PF02764">
    <property type="entry name" value="Diphtheria_T"/>
    <property type="match status" value="1"/>
</dbReference>